<gene>
    <name evidence="2" type="ORF">NNX28_14260</name>
</gene>
<evidence type="ECO:0000313" key="2">
    <source>
        <dbReference type="EMBL" id="MCQ1951083.1"/>
    </source>
</evidence>
<keyword evidence="1" id="KW-0472">Membrane</keyword>
<feature type="transmembrane region" description="Helical" evidence="1">
    <location>
        <begin position="91"/>
        <end position="107"/>
    </location>
</feature>
<keyword evidence="1" id="KW-1133">Transmembrane helix</keyword>
<dbReference type="Proteomes" id="UP001206924">
    <property type="component" value="Unassembled WGS sequence"/>
</dbReference>
<name>A0ABT1NTM9_9MICC</name>
<evidence type="ECO:0000313" key="3">
    <source>
        <dbReference type="Proteomes" id="UP001206924"/>
    </source>
</evidence>
<feature type="transmembrane region" description="Helical" evidence="1">
    <location>
        <begin position="144"/>
        <end position="166"/>
    </location>
</feature>
<organism evidence="2 3">
    <name type="scientific">Arthrobacter jinronghuae</name>
    <dbReference type="NCBI Taxonomy" id="2964609"/>
    <lineage>
        <taxon>Bacteria</taxon>
        <taxon>Bacillati</taxon>
        <taxon>Actinomycetota</taxon>
        <taxon>Actinomycetes</taxon>
        <taxon>Micrococcales</taxon>
        <taxon>Micrococcaceae</taxon>
        <taxon>Arthrobacter</taxon>
    </lineage>
</organism>
<dbReference type="EMBL" id="JANFLP010000014">
    <property type="protein sequence ID" value="MCQ1951083.1"/>
    <property type="molecule type" value="Genomic_DNA"/>
</dbReference>
<keyword evidence="1" id="KW-0812">Transmembrane</keyword>
<feature type="transmembrane region" description="Helical" evidence="1">
    <location>
        <begin position="262"/>
        <end position="286"/>
    </location>
</feature>
<feature type="transmembrane region" description="Helical" evidence="1">
    <location>
        <begin position="384"/>
        <end position="407"/>
    </location>
</feature>
<feature type="transmembrane region" description="Helical" evidence="1">
    <location>
        <begin position="113"/>
        <end position="132"/>
    </location>
</feature>
<feature type="transmembrane region" description="Helical" evidence="1">
    <location>
        <begin position="62"/>
        <end position="79"/>
    </location>
</feature>
<protein>
    <submittedName>
        <fullName evidence="2">Uncharacterized protein</fullName>
    </submittedName>
</protein>
<dbReference type="RefSeq" id="WP_255866218.1">
    <property type="nucleotide sequence ID" value="NZ_CP104263.1"/>
</dbReference>
<proteinExistence type="predicted"/>
<evidence type="ECO:0000256" key="1">
    <source>
        <dbReference type="SAM" id="Phobius"/>
    </source>
</evidence>
<accession>A0ABT1NTM9</accession>
<keyword evidence="3" id="KW-1185">Reference proteome</keyword>
<sequence>MSVAMLTVILAVMIVRAPALPLLLVGAVVAILVFGGRPRLSLVIWMVAVAFIPHWVGINLIGYIPIVSVISAAILAANLFNGQWKSGKGDLPILLLIVIGLIAVAIGNSSQGVWFSMISQWLLAYLVGKAIVSAAGIGFSVKTVAAVFGLVGVLSVVEFAFSWHPFVELVTPIPSYETWAPIQVRGGLDRSEWSMGHSIALGGVLSAAVPFALRSSLGKLSKPLLLIAIFAGIACTFSRAAIISAVLTLALSLLFMRGVKPALRFMLLIVIGAAGFVGLMILVPIFELASLETAGSSSYRLRMFVELIPELSALGRSDVASVGADGTVYYGTFQSIDSAFLAVALGFGWIAALVMLVPFVIMSIRTVRRTATTGEIALVGQLPMLFTVALITQYQLVLWFFVGIAVAEFRVRAKAVDGASKDSSGYRARLGVTYASPVRARAITR</sequence>
<reference evidence="2 3" key="1">
    <citation type="submission" date="2022-07" db="EMBL/GenBank/DDBJ databases">
        <title>Novel species in genus Arthrobacter.</title>
        <authorList>
            <person name="Liu Y."/>
        </authorList>
    </citation>
    <scope>NUCLEOTIDE SEQUENCE [LARGE SCALE GENOMIC DNA]</scope>
    <source>
        <strain evidence="3">zg-Y859</strain>
    </source>
</reference>
<comment type="caution">
    <text evidence="2">The sequence shown here is derived from an EMBL/GenBank/DDBJ whole genome shotgun (WGS) entry which is preliminary data.</text>
</comment>
<feature type="transmembrane region" description="Helical" evidence="1">
    <location>
        <begin position="6"/>
        <end position="33"/>
    </location>
</feature>
<feature type="transmembrane region" description="Helical" evidence="1">
    <location>
        <begin position="225"/>
        <end position="256"/>
    </location>
</feature>
<feature type="transmembrane region" description="Helical" evidence="1">
    <location>
        <begin position="339"/>
        <end position="364"/>
    </location>
</feature>